<sequence length="109" mass="12128">MIFIVVKWKIRPEHSDNWLSLAADFTQATRAEAGNLFFEWNRNADDPTVYTLVEAFADADAGAAHVQSAHFKSAMEWMPDYVAATPQIVNVEIPGANGWSEMAEVSPRS</sequence>
<organism evidence="2 3">
    <name type="scientific">Streptomyces brasiliensis</name>
    <dbReference type="NCBI Taxonomy" id="1954"/>
    <lineage>
        <taxon>Bacteria</taxon>
        <taxon>Bacillati</taxon>
        <taxon>Actinomycetota</taxon>
        <taxon>Actinomycetes</taxon>
        <taxon>Kitasatosporales</taxon>
        <taxon>Streptomycetaceae</taxon>
        <taxon>Streptomyces</taxon>
    </lineage>
</organism>
<keyword evidence="3" id="KW-1185">Reference proteome</keyword>
<dbReference type="RefSeq" id="WP_189308971.1">
    <property type="nucleotide sequence ID" value="NZ_BMQA01000001.1"/>
</dbReference>
<dbReference type="Proteomes" id="UP000657574">
    <property type="component" value="Unassembled WGS sequence"/>
</dbReference>
<name>A0A917K2A0_9ACTN</name>
<dbReference type="InterPro" id="IPR011008">
    <property type="entry name" value="Dimeric_a/b-barrel"/>
</dbReference>
<dbReference type="AlphaFoldDB" id="A0A917K2A0"/>
<evidence type="ECO:0000313" key="3">
    <source>
        <dbReference type="Proteomes" id="UP000657574"/>
    </source>
</evidence>
<proteinExistence type="predicted"/>
<protein>
    <submittedName>
        <fullName evidence="2">Antibiotic biosynthesis monooxygenase</fullName>
    </submittedName>
</protein>
<dbReference type="Pfam" id="PF03992">
    <property type="entry name" value="ABM"/>
    <property type="match status" value="1"/>
</dbReference>
<dbReference type="Gene3D" id="3.30.70.100">
    <property type="match status" value="1"/>
</dbReference>
<comment type="caution">
    <text evidence="2">The sequence shown here is derived from an EMBL/GenBank/DDBJ whole genome shotgun (WGS) entry which is preliminary data.</text>
</comment>
<dbReference type="InterPro" id="IPR050744">
    <property type="entry name" value="AI-2_Isomerase_LsrG"/>
</dbReference>
<dbReference type="PANTHER" id="PTHR33336:SF3">
    <property type="entry name" value="ABM DOMAIN-CONTAINING PROTEIN"/>
    <property type="match status" value="1"/>
</dbReference>
<evidence type="ECO:0000313" key="2">
    <source>
        <dbReference type="EMBL" id="GGI94787.1"/>
    </source>
</evidence>
<dbReference type="PROSITE" id="PS51725">
    <property type="entry name" value="ABM"/>
    <property type="match status" value="1"/>
</dbReference>
<reference evidence="2" key="2">
    <citation type="submission" date="2020-09" db="EMBL/GenBank/DDBJ databases">
        <authorList>
            <person name="Sun Q."/>
            <person name="Ohkuma M."/>
        </authorList>
    </citation>
    <scope>NUCLEOTIDE SEQUENCE</scope>
    <source>
        <strain evidence="2">JCM 3086</strain>
    </source>
</reference>
<accession>A0A917K2A0</accession>
<keyword evidence="2" id="KW-0503">Monooxygenase</keyword>
<evidence type="ECO:0000259" key="1">
    <source>
        <dbReference type="PROSITE" id="PS51725"/>
    </source>
</evidence>
<feature type="domain" description="ABM" evidence="1">
    <location>
        <begin position="2"/>
        <end position="91"/>
    </location>
</feature>
<dbReference type="EMBL" id="BMQA01000001">
    <property type="protein sequence ID" value="GGI94787.1"/>
    <property type="molecule type" value="Genomic_DNA"/>
</dbReference>
<dbReference type="GO" id="GO:0004497">
    <property type="term" value="F:monooxygenase activity"/>
    <property type="evidence" value="ECO:0007669"/>
    <property type="project" value="UniProtKB-KW"/>
</dbReference>
<keyword evidence="2" id="KW-0560">Oxidoreductase</keyword>
<gene>
    <name evidence="2" type="ORF">GCM10010121_001450</name>
</gene>
<dbReference type="PANTHER" id="PTHR33336">
    <property type="entry name" value="QUINOL MONOOXYGENASE YGIN-RELATED"/>
    <property type="match status" value="1"/>
</dbReference>
<dbReference type="InterPro" id="IPR007138">
    <property type="entry name" value="ABM_dom"/>
</dbReference>
<reference evidence="2" key="1">
    <citation type="journal article" date="2014" name="Int. J. Syst. Evol. Microbiol.">
        <title>Complete genome sequence of Corynebacterium casei LMG S-19264T (=DSM 44701T), isolated from a smear-ripened cheese.</title>
        <authorList>
            <consortium name="US DOE Joint Genome Institute (JGI-PGF)"/>
            <person name="Walter F."/>
            <person name="Albersmeier A."/>
            <person name="Kalinowski J."/>
            <person name="Ruckert C."/>
        </authorList>
    </citation>
    <scope>NUCLEOTIDE SEQUENCE</scope>
    <source>
        <strain evidence="2">JCM 3086</strain>
    </source>
</reference>
<dbReference type="SUPFAM" id="SSF54909">
    <property type="entry name" value="Dimeric alpha+beta barrel"/>
    <property type="match status" value="1"/>
</dbReference>